<gene>
    <name evidence="3" type="primary">dctP_4</name>
    <name evidence="3" type="ORF">OCH7691_03246</name>
</gene>
<dbReference type="EMBL" id="FWFR01000003">
    <property type="protein sequence ID" value="SLN70120.1"/>
    <property type="molecule type" value="Genomic_DNA"/>
</dbReference>
<dbReference type="Proteomes" id="UP000193200">
    <property type="component" value="Unassembled WGS sequence"/>
</dbReference>
<dbReference type="OrthoDB" id="8673861at2"/>
<feature type="chain" id="PRO_5012079769" evidence="2">
    <location>
        <begin position="24"/>
        <end position="327"/>
    </location>
</feature>
<sequence length="327" mass="35425">MRNLWSLCIAAGLTLGLSTTALAEVKIAHDSPADPEGSGTYVWGHAFAEHLKANGMDAKEYERGSLGEEAERLDQVSQGLLEVSMSDVKSAGKVDKLIFGAYLPYLFDDIDHLDRAMNDAGLMAEINKRVKQGGIRVLALTALGPPSGIFNTKKPVETVADMADLRMRALDESQIALFKTWGTTGTIVSWAEVPNALQTGVADGYINPVFVPVMFGHTDFIKYFTDAKLTNAVRLAIASSDWYDGLSDKERGIVDAATVAATKANREWLAARESKMIEEVKAAGVAVTYLTPEARAEFVERSKQTYSDGVLSPEDAKLWIDASASTK</sequence>
<dbReference type="PANTHER" id="PTHR33376">
    <property type="match status" value="1"/>
</dbReference>
<dbReference type="NCBIfam" id="NF037995">
    <property type="entry name" value="TRAP_S1"/>
    <property type="match status" value="1"/>
</dbReference>
<dbReference type="InParanoid" id="A0A1Y5TTZ1"/>
<feature type="signal peptide" evidence="2">
    <location>
        <begin position="1"/>
        <end position="23"/>
    </location>
</feature>
<reference evidence="3 4" key="1">
    <citation type="submission" date="2017-03" db="EMBL/GenBank/DDBJ databases">
        <authorList>
            <person name="Afonso C.L."/>
            <person name="Miller P.J."/>
            <person name="Scott M.A."/>
            <person name="Spackman E."/>
            <person name="Goraichik I."/>
            <person name="Dimitrov K.M."/>
            <person name="Suarez D.L."/>
            <person name="Swayne D.E."/>
        </authorList>
    </citation>
    <scope>NUCLEOTIDE SEQUENCE [LARGE SCALE GENOMIC DNA]</scope>
    <source>
        <strain evidence="3 4">CECT 7691</strain>
    </source>
</reference>
<accession>A0A1Y5TTZ1</accession>
<dbReference type="InterPro" id="IPR038404">
    <property type="entry name" value="TRAP_DctP_sf"/>
</dbReference>
<dbReference type="CDD" id="cd13603">
    <property type="entry name" value="PBP2_TRAP_Siap_TeaA_like"/>
    <property type="match status" value="1"/>
</dbReference>
<protein>
    <submittedName>
        <fullName evidence="3">C4-dicarboxylate-binding periplasmic protein</fullName>
    </submittedName>
</protein>
<dbReference type="GO" id="GO:0055085">
    <property type="term" value="P:transmembrane transport"/>
    <property type="evidence" value="ECO:0007669"/>
    <property type="project" value="InterPro"/>
</dbReference>
<evidence type="ECO:0000256" key="1">
    <source>
        <dbReference type="ARBA" id="ARBA00022729"/>
    </source>
</evidence>
<dbReference type="AlphaFoldDB" id="A0A1Y5TTZ1"/>
<keyword evidence="1 2" id="KW-0732">Signal</keyword>
<organism evidence="3 4">
    <name type="scientific">Oceanibacterium hippocampi</name>
    <dbReference type="NCBI Taxonomy" id="745714"/>
    <lineage>
        <taxon>Bacteria</taxon>
        <taxon>Pseudomonadati</taxon>
        <taxon>Pseudomonadota</taxon>
        <taxon>Alphaproteobacteria</taxon>
        <taxon>Sneathiellales</taxon>
        <taxon>Sneathiellaceae</taxon>
        <taxon>Oceanibacterium</taxon>
    </lineage>
</organism>
<name>A0A1Y5TTZ1_9PROT</name>
<dbReference type="Gene3D" id="3.40.190.170">
    <property type="entry name" value="Bacterial extracellular solute-binding protein, family 7"/>
    <property type="match status" value="1"/>
</dbReference>
<evidence type="ECO:0000256" key="2">
    <source>
        <dbReference type="SAM" id="SignalP"/>
    </source>
</evidence>
<dbReference type="RefSeq" id="WP_085884609.1">
    <property type="nucleotide sequence ID" value="NZ_FWFR01000003.1"/>
</dbReference>
<evidence type="ECO:0000313" key="4">
    <source>
        <dbReference type="Proteomes" id="UP000193200"/>
    </source>
</evidence>
<dbReference type="PANTHER" id="PTHR33376:SF4">
    <property type="entry name" value="SIALIC ACID-BINDING PERIPLASMIC PROTEIN SIAP"/>
    <property type="match status" value="1"/>
</dbReference>
<keyword evidence="4" id="KW-1185">Reference proteome</keyword>
<dbReference type="InterPro" id="IPR018389">
    <property type="entry name" value="DctP_fam"/>
</dbReference>
<proteinExistence type="predicted"/>
<dbReference type="Pfam" id="PF03480">
    <property type="entry name" value="DctP"/>
    <property type="match status" value="1"/>
</dbReference>
<evidence type="ECO:0000313" key="3">
    <source>
        <dbReference type="EMBL" id="SLN70120.1"/>
    </source>
</evidence>